<dbReference type="PATRIC" id="fig|1121305.3.peg.316"/>
<sequence length="112" mass="12770">MLDKRTSVKEKYIILMTDGVPTAYSRDKNGKKRYYEYLDDYFGTTINSSINHDAASSILYTYNGDTYITYNGVQNTTDAEALSYAKNVVDNMIKDDDSVKQFIKVVPLPKLD</sequence>
<dbReference type="Gene3D" id="3.40.50.410">
    <property type="entry name" value="von Willebrand factor, type A domain"/>
    <property type="match status" value="1"/>
</dbReference>
<reference evidence="1 2" key="1">
    <citation type="submission" date="2016-02" db="EMBL/GenBank/DDBJ databases">
        <title>Genome sequence of Clostridium colicanis DSM 13634.</title>
        <authorList>
            <person name="Poehlein A."/>
            <person name="Daniel R."/>
        </authorList>
    </citation>
    <scope>NUCLEOTIDE SEQUENCE [LARGE SCALE GENOMIC DNA]</scope>
    <source>
        <strain evidence="1 2">DSM 13634</strain>
    </source>
</reference>
<comment type="caution">
    <text evidence="1">The sequence shown here is derived from an EMBL/GenBank/DDBJ whole genome shotgun (WGS) entry which is preliminary data.</text>
</comment>
<accession>A0A151ARU7</accession>
<keyword evidence="2" id="KW-1185">Reference proteome</keyword>
<dbReference type="InterPro" id="IPR036465">
    <property type="entry name" value="vWFA_dom_sf"/>
</dbReference>
<gene>
    <name evidence="1" type="ORF">CLCOL_03170</name>
</gene>
<protein>
    <recommendedName>
        <fullName evidence="3">VWFA domain-containing protein</fullName>
    </recommendedName>
</protein>
<dbReference type="RefSeq" id="WP_061857249.1">
    <property type="nucleotide sequence ID" value="NZ_LTBB01000001.1"/>
</dbReference>
<dbReference type="Proteomes" id="UP000075374">
    <property type="component" value="Unassembled WGS sequence"/>
</dbReference>
<organism evidence="1 2">
    <name type="scientific">Clostridium colicanis DSM 13634</name>
    <dbReference type="NCBI Taxonomy" id="1121305"/>
    <lineage>
        <taxon>Bacteria</taxon>
        <taxon>Bacillati</taxon>
        <taxon>Bacillota</taxon>
        <taxon>Clostridia</taxon>
        <taxon>Eubacteriales</taxon>
        <taxon>Clostridiaceae</taxon>
        <taxon>Clostridium</taxon>
    </lineage>
</organism>
<dbReference type="STRING" id="1121305.CLCOL_03170"/>
<evidence type="ECO:0008006" key="3">
    <source>
        <dbReference type="Google" id="ProtNLM"/>
    </source>
</evidence>
<dbReference type="AlphaFoldDB" id="A0A151ARU7"/>
<evidence type="ECO:0000313" key="1">
    <source>
        <dbReference type="EMBL" id="KYH30371.1"/>
    </source>
</evidence>
<proteinExistence type="predicted"/>
<evidence type="ECO:0000313" key="2">
    <source>
        <dbReference type="Proteomes" id="UP000075374"/>
    </source>
</evidence>
<name>A0A151ARU7_9CLOT</name>
<dbReference type="EMBL" id="LTBB01000001">
    <property type="protein sequence ID" value="KYH30371.1"/>
    <property type="molecule type" value="Genomic_DNA"/>
</dbReference>